<evidence type="ECO:0000313" key="6">
    <source>
        <dbReference type="Proteomes" id="UP000005435"/>
    </source>
</evidence>
<dbReference type="InterPro" id="IPR017900">
    <property type="entry name" value="4Fe4S_Fe_S_CS"/>
</dbReference>
<name>G8LWB8_ACECE</name>
<dbReference type="eggNOG" id="COG0716">
    <property type="taxonomic scope" value="Bacteria"/>
</dbReference>
<dbReference type="GO" id="GO:0009055">
    <property type="term" value="F:electron transfer activity"/>
    <property type="evidence" value="ECO:0007669"/>
    <property type="project" value="InterPro"/>
</dbReference>
<keyword evidence="3" id="KW-0411">Iron-sulfur</keyword>
<dbReference type="PROSITE" id="PS00198">
    <property type="entry name" value="4FE4S_FER_1"/>
    <property type="match status" value="1"/>
</dbReference>
<dbReference type="STRING" id="720554.Clocl_3250"/>
<dbReference type="InterPro" id="IPR017896">
    <property type="entry name" value="4Fe4S_Fe-S-bd"/>
</dbReference>
<dbReference type="RefSeq" id="WP_014256298.1">
    <property type="nucleotide sequence ID" value="NC_016627.1"/>
</dbReference>
<dbReference type="eggNOG" id="COG1145">
    <property type="taxonomic scope" value="Bacteria"/>
</dbReference>
<protein>
    <submittedName>
        <fullName evidence="5">Ferredoxin</fullName>
    </submittedName>
</protein>
<dbReference type="InterPro" id="IPR001226">
    <property type="entry name" value="Flavodoxin_CS"/>
</dbReference>
<feature type="domain" description="4Fe-4S ferredoxin-type" evidence="4">
    <location>
        <begin position="186"/>
        <end position="215"/>
    </location>
</feature>
<reference evidence="6" key="1">
    <citation type="submission" date="2011-12" db="EMBL/GenBank/DDBJ databases">
        <title>Complete sequence of Clostridium clariflavum DSM 19732.</title>
        <authorList>
            <consortium name="US DOE Joint Genome Institute"/>
            <person name="Lucas S."/>
            <person name="Han J."/>
            <person name="Lapidus A."/>
            <person name="Cheng J.-F."/>
            <person name="Goodwin L."/>
            <person name="Pitluck S."/>
            <person name="Peters L."/>
            <person name="Teshima H."/>
            <person name="Detter J.C."/>
            <person name="Han C."/>
            <person name="Tapia R."/>
            <person name="Land M."/>
            <person name="Hauser L."/>
            <person name="Kyrpides N."/>
            <person name="Ivanova N."/>
            <person name="Pagani I."/>
            <person name="Kitzmiller T."/>
            <person name="Lynd L."/>
            <person name="Izquierdo J."/>
            <person name="Woyke T."/>
        </authorList>
    </citation>
    <scope>NUCLEOTIDE SEQUENCE [LARGE SCALE GENOMIC DNA]</scope>
    <source>
        <strain evidence="6">DSM 19732 / NBRC 101661 / EBR45</strain>
    </source>
</reference>
<keyword evidence="6" id="KW-1185">Reference proteome</keyword>
<feature type="domain" description="4Fe-4S ferredoxin-type" evidence="4">
    <location>
        <begin position="221"/>
        <end position="243"/>
    </location>
</feature>
<evidence type="ECO:0000259" key="4">
    <source>
        <dbReference type="PROSITE" id="PS51379"/>
    </source>
</evidence>
<dbReference type="GO" id="GO:0051536">
    <property type="term" value="F:iron-sulfur cluster binding"/>
    <property type="evidence" value="ECO:0007669"/>
    <property type="project" value="UniProtKB-KW"/>
</dbReference>
<dbReference type="PROSITE" id="PS51379">
    <property type="entry name" value="4FE4S_FER_2"/>
    <property type="match status" value="2"/>
</dbReference>
<evidence type="ECO:0000256" key="3">
    <source>
        <dbReference type="ARBA" id="ARBA00023014"/>
    </source>
</evidence>
<dbReference type="Pfam" id="PF13187">
    <property type="entry name" value="Fer4_9"/>
    <property type="match status" value="1"/>
</dbReference>
<dbReference type="InterPro" id="IPR029039">
    <property type="entry name" value="Flavoprotein-like_sf"/>
</dbReference>
<dbReference type="Gene3D" id="3.40.50.360">
    <property type="match status" value="1"/>
</dbReference>
<dbReference type="SUPFAM" id="SSF54862">
    <property type="entry name" value="4Fe-4S ferredoxins"/>
    <property type="match status" value="1"/>
</dbReference>
<gene>
    <name evidence="5" type="ordered locus">Clocl_3250</name>
</gene>
<dbReference type="PROSITE" id="PS00201">
    <property type="entry name" value="FLAVODOXIN"/>
    <property type="match status" value="1"/>
</dbReference>
<dbReference type="PANTHER" id="PTHR43122:SF1">
    <property type="entry name" value="IRON-SULFUR-BINDING PROTEIN"/>
    <property type="match status" value="1"/>
</dbReference>
<dbReference type="HOGENOM" id="CLU_068049_1_1_9"/>
<dbReference type="NCBIfam" id="NF038196">
    <property type="entry name" value="ferrodoxin_EFR1"/>
    <property type="match status" value="1"/>
</dbReference>
<dbReference type="InterPro" id="IPR047964">
    <property type="entry name" value="EFR1-like"/>
</dbReference>
<dbReference type="EMBL" id="CP003065">
    <property type="protein sequence ID" value="AEV69765.1"/>
    <property type="molecule type" value="Genomic_DNA"/>
</dbReference>
<proteinExistence type="predicted"/>
<sequence>MKGCIVYFSGTGNTEFVAKVIKDEFEYRTISCDLYEITKNTGFEDKYDFYVFGAPIYAEMFPDFYTEWVKKHISKGKGRKCIVYSTQANKIACGPAVFAKNLKKAGFEVVVEDCIVMPNNYYLVLFKKFTDEQVKDAVKRARERIKVIVDKFLKNEPQLISAKGREIWGKPIFKLFMIWSKKWAKRALTVDMEKCTRCGLCQKGCPVRNIEVNSDKIAFFDKCVSCQRCVHKCPANAFLYKNKEVDQYKLILR</sequence>
<keyword evidence="1" id="KW-0479">Metal-binding</keyword>
<reference evidence="5 6" key="2">
    <citation type="journal article" date="2012" name="Stand. Genomic Sci.">
        <title>Complete Genome Sequence of Clostridium clariflavum DSM 19732.</title>
        <authorList>
            <person name="Izquierdo J.A."/>
            <person name="Goodwin L."/>
            <person name="Davenport K.W."/>
            <person name="Teshima H."/>
            <person name="Bruce D."/>
            <person name="Detter C."/>
            <person name="Tapia R."/>
            <person name="Han S."/>
            <person name="Land M."/>
            <person name="Hauser L."/>
            <person name="Jeffries C.D."/>
            <person name="Han J."/>
            <person name="Pitluck S."/>
            <person name="Nolan M."/>
            <person name="Chen A."/>
            <person name="Huntemann M."/>
            <person name="Mavromatis K."/>
            <person name="Mikhailova N."/>
            <person name="Liolios K."/>
            <person name="Woyke T."/>
            <person name="Lynd L.R."/>
        </authorList>
    </citation>
    <scope>NUCLEOTIDE SEQUENCE [LARGE SCALE GENOMIC DNA]</scope>
    <source>
        <strain evidence="6">DSM 19732 / NBRC 101661 / EBR45</strain>
    </source>
</reference>
<evidence type="ECO:0000256" key="2">
    <source>
        <dbReference type="ARBA" id="ARBA00023004"/>
    </source>
</evidence>
<dbReference type="SUPFAM" id="SSF52218">
    <property type="entry name" value="Flavoproteins"/>
    <property type="match status" value="1"/>
</dbReference>
<evidence type="ECO:0000256" key="1">
    <source>
        <dbReference type="ARBA" id="ARBA00022723"/>
    </source>
</evidence>
<dbReference type="Gene3D" id="3.30.70.20">
    <property type="match status" value="1"/>
</dbReference>
<accession>G8LWB8</accession>
<dbReference type="Proteomes" id="UP000005435">
    <property type="component" value="Chromosome"/>
</dbReference>
<dbReference type="GO" id="GO:0010181">
    <property type="term" value="F:FMN binding"/>
    <property type="evidence" value="ECO:0007669"/>
    <property type="project" value="InterPro"/>
</dbReference>
<dbReference type="GO" id="GO:0046872">
    <property type="term" value="F:metal ion binding"/>
    <property type="evidence" value="ECO:0007669"/>
    <property type="project" value="UniProtKB-KW"/>
</dbReference>
<dbReference type="OrthoDB" id="9813995at2"/>
<dbReference type="Pfam" id="PF12724">
    <property type="entry name" value="Flavodoxin_5"/>
    <property type="match status" value="1"/>
</dbReference>
<organism evidence="5 6">
    <name type="scientific">Acetivibrio clariflavus (strain DSM 19732 / NBRC 101661 / EBR45)</name>
    <name type="common">Clostridium clariflavum</name>
    <dbReference type="NCBI Taxonomy" id="720554"/>
    <lineage>
        <taxon>Bacteria</taxon>
        <taxon>Bacillati</taxon>
        <taxon>Bacillota</taxon>
        <taxon>Clostridia</taxon>
        <taxon>Eubacteriales</taxon>
        <taxon>Oscillospiraceae</taxon>
        <taxon>Acetivibrio</taxon>
    </lineage>
</organism>
<dbReference type="AlphaFoldDB" id="G8LWB8"/>
<evidence type="ECO:0000313" key="5">
    <source>
        <dbReference type="EMBL" id="AEV69765.1"/>
    </source>
</evidence>
<keyword evidence="2" id="KW-0408">Iron</keyword>
<dbReference type="PANTHER" id="PTHR43122">
    <property type="entry name" value="FERREDOXIN SUBUNIT OF PYRUVATE:FLAVODOXIN OXIDOREDUCTASE-RELATED"/>
    <property type="match status" value="1"/>
</dbReference>
<dbReference type="InterPro" id="IPR026816">
    <property type="entry name" value="Flavodoxin_dom"/>
</dbReference>
<dbReference type="KEGG" id="ccl:Clocl_3250"/>